<dbReference type="InterPro" id="IPR045584">
    <property type="entry name" value="Pilin-like"/>
</dbReference>
<dbReference type="Pfam" id="PF07963">
    <property type="entry name" value="N_methyl"/>
    <property type="match status" value="1"/>
</dbReference>
<dbReference type="PANTHER" id="PTHR30093">
    <property type="entry name" value="GENERAL SECRETION PATHWAY PROTEIN G"/>
    <property type="match status" value="1"/>
</dbReference>
<evidence type="ECO:0000313" key="7">
    <source>
        <dbReference type="EMBL" id="CUN85415.1"/>
    </source>
</evidence>
<proteinExistence type="predicted"/>
<dbReference type="EMBL" id="CYZV01000007">
    <property type="protein sequence ID" value="CUN85415.1"/>
    <property type="molecule type" value="Genomic_DNA"/>
</dbReference>
<keyword evidence="2" id="KW-0488">Methylation</keyword>
<keyword evidence="3 6" id="KW-0812">Transmembrane</keyword>
<protein>
    <submittedName>
        <fullName evidence="7">Pilin</fullName>
    </submittedName>
</protein>
<evidence type="ECO:0000256" key="1">
    <source>
        <dbReference type="ARBA" id="ARBA00004167"/>
    </source>
</evidence>
<name>A0A174AD54_9CLOT</name>
<keyword evidence="5 6" id="KW-0472">Membrane</keyword>
<dbReference type="Gene3D" id="3.30.700.10">
    <property type="entry name" value="Glycoprotein, Type 4 Pilin"/>
    <property type="match status" value="1"/>
</dbReference>
<feature type="transmembrane region" description="Helical" evidence="6">
    <location>
        <begin position="12"/>
        <end position="34"/>
    </location>
</feature>
<evidence type="ECO:0000256" key="6">
    <source>
        <dbReference type="SAM" id="Phobius"/>
    </source>
</evidence>
<accession>A0A174AD54</accession>
<evidence type="ECO:0000256" key="3">
    <source>
        <dbReference type="ARBA" id="ARBA00022692"/>
    </source>
</evidence>
<dbReference type="NCBIfam" id="TIGR02532">
    <property type="entry name" value="IV_pilin_GFxxxE"/>
    <property type="match status" value="1"/>
</dbReference>
<dbReference type="PANTHER" id="PTHR30093:SF44">
    <property type="entry name" value="TYPE II SECRETION SYSTEM CORE PROTEIN G"/>
    <property type="match status" value="1"/>
</dbReference>
<evidence type="ECO:0000313" key="8">
    <source>
        <dbReference type="Proteomes" id="UP000095558"/>
    </source>
</evidence>
<evidence type="ECO:0000256" key="2">
    <source>
        <dbReference type="ARBA" id="ARBA00022481"/>
    </source>
</evidence>
<dbReference type="GO" id="GO:0016020">
    <property type="term" value="C:membrane"/>
    <property type="evidence" value="ECO:0007669"/>
    <property type="project" value="UniProtKB-SubCell"/>
</dbReference>
<sequence length="156" mass="16582">MKKKKGFTLIELMAVIAIIAILAAVLVPTVTGYINRSKKTAIITQVRNVVTAIETHNATAVGADAISDNSTLLVIVGEGTASKDETILEDGFLTKNDIDRLGRMTVKVAKAINSDVDAMNNIAVSSDGTILSYDGAGTENDWVNVDSPDYVNPDEE</sequence>
<keyword evidence="4 6" id="KW-1133">Transmembrane helix</keyword>
<comment type="subcellular location">
    <subcellularLocation>
        <location evidence="1">Membrane</location>
        <topology evidence="1">Single-pass membrane protein</topology>
    </subcellularLocation>
</comment>
<evidence type="ECO:0000256" key="4">
    <source>
        <dbReference type="ARBA" id="ARBA00022989"/>
    </source>
</evidence>
<reference evidence="7 8" key="1">
    <citation type="submission" date="2015-09" db="EMBL/GenBank/DDBJ databases">
        <authorList>
            <consortium name="Pathogen Informatics"/>
        </authorList>
    </citation>
    <scope>NUCLEOTIDE SEQUENCE [LARGE SCALE GENOMIC DNA]</scope>
    <source>
        <strain evidence="7 8">2789STDY5834855</strain>
    </source>
</reference>
<evidence type="ECO:0000256" key="5">
    <source>
        <dbReference type="ARBA" id="ARBA00023136"/>
    </source>
</evidence>
<dbReference type="AlphaFoldDB" id="A0A174AD54"/>
<dbReference type="InterPro" id="IPR012902">
    <property type="entry name" value="N_methyl_site"/>
</dbReference>
<dbReference type="Proteomes" id="UP000095558">
    <property type="component" value="Unassembled WGS sequence"/>
</dbReference>
<organism evidence="7 8">
    <name type="scientific">Clostridium disporicum</name>
    <dbReference type="NCBI Taxonomy" id="84024"/>
    <lineage>
        <taxon>Bacteria</taxon>
        <taxon>Bacillati</taxon>
        <taxon>Bacillota</taxon>
        <taxon>Clostridia</taxon>
        <taxon>Eubacteriales</taxon>
        <taxon>Clostridiaceae</taxon>
        <taxon>Clostridium</taxon>
    </lineage>
</organism>
<dbReference type="PROSITE" id="PS00409">
    <property type="entry name" value="PROKAR_NTER_METHYL"/>
    <property type="match status" value="1"/>
</dbReference>
<dbReference type="SUPFAM" id="SSF54523">
    <property type="entry name" value="Pili subunits"/>
    <property type="match status" value="1"/>
</dbReference>
<gene>
    <name evidence="7" type="primary">xcpT</name>
    <name evidence="7" type="ORF">ERS852470_00871</name>
</gene>